<gene>
    <name evidence="4" type="ORF">DFR76_108286</name>
</gene>
<reference evidence="4 5" key="1">
    <citation type="submission" date="2018-07" db="EMBL/GenBank/DDBJ databases">
        <title>Genomic Encyclopedia of Type Strains, Phase IV (KMG-IV): sequencing the most valuable type-strain genomes for metagenomic binning, comparative biology and taxonomic classification.</title>
        <authorList>
            <person name="Goeker M."/>
        </authorList>
    </citation>
    <scope>NUCLEOTIDE SEQUENCE [LARGE SCALE GENOMIC DNA]</scope>
    <source>
        <strain evidence="4 5">DSM 44290</strain>
    </source>
</reference>
<feature type="compositionally biased region" description="Basic and acidic residues" evidence="1">
    <location>
        <begin position="60"/>
        <end position="73"/>
    </location>
</feature>
<keyword evidence="2" id="KW-0472">Membrane</keyword>
<feature type="region of interest" description="Disordered" evidence="1">
    <location>
        <begin position="170"/>
        <end position="197"/>
    </location>
</feature>
<feature type="domain" description="DUF8176" evidence="3">
    <location>
        <begin position="208"/>
        <end position="327"/>
    </location>
</feature>
<organism evidence="4 5">
    <name type="scientific">Nocardia pseudobrasiliensis</name>
    <dbReference type="NCBI Taxonomy" id="45979"/>
    <lineage>
        <taxon>Bacteria</taxon>
        <taxon>Bacillati</taxon>
        <taxon>Actinomycetota</taxon>
        <taxon>Actinomycetes</taxon>
        <taxon>Mycobacteriales</taxon>
        <taxon>Nocardiaceae</taxon>
        <taxon>Nocardia</taxon>
    </lineage>
</organism>
<feature type="compositionally biased region" description="Basic and acidic residues" evidence="1">
    <location>
        <begin position="90"/>
        <end position="105"/>
    </location>
</feature>
<dbReference type="Proteomes" id="UP000254869">
    <property type="component" value="Unassembled WGS sequence"/>
</dbReference>
<keyword evidence="2" id="KW-0812">Transmembrane</keyword>
<name>A0A370I128_9NOCA</name>
<feature type="region of interest" description="Disordered" evidence="1">
    <location>
        <begin position="1"/>
        <end position="140"/>
    </location>
</feature>
<feature type="compositionally biased region" description="Low complexity" evidence="1">
    <location>
        <begin position="186"/>
        <end position="197"/>
    </location>
</feature>
<feature type="compositionally biased region" description="Basic residues" evidence="1">
    <location>
        <begin position="26"/>
        <end position="42"/>
    </location>
</feature>
<evidence type="ECO:0000313" key="5">
    <source>
        <dbReference type="Proteomes" id="UP000254869"/>
    </source>
</evidence>
<evidence type="ECO:0000256" key="2">
    <source>
        <dbReference type="SAM" id="Phobius"/>
    </source>
</evidence>
<sequence>MTRSDSDDPNREQNPFDLGLPMLRTPTRKGAKRRRQGRRQPPRPRDEPGGPTPEPLPIADDSRYEADDWERWLDPPPVVGGENLPPNVAEDVRTQRRSPEYRVPDDQVDQSGLIPQLIDRSGGNPGPRLRHPRRPRQENRRGDKLVAALIMIGLGIVVVAVVLTVIHTGKRTHSGAPTTQAVPARGSTSQPSAAAPTSVVPAGAIAADGCEQRRTADVVSGTDPGGTSNGPDTILAFERAYYVQRSGFAARAVVADDANVPPADQIQRGINQIPVGTRYCVQITRTGDEGQWEVRLTQQKPDEQPHSFTQVITTRTVAGRTLIATIAAG</sequence>
<feature type="transmembrane region" description="Helical" evidence="2">
    <location>
        <begin position="145"/>
        <end position="166"/>
    </location>
</feature>
<protein>
    <recommendedName>
        <fullName evidence="3">DUF8176 domain-containing protein</fullName>
    </recommendedName>
</protein>
<dbReference type="Pfam" id="PF26527">
    <property type="entry name" value="DUF8176"/>
    <property type="match status" value="1"/>
</dbReference>
<evidence type="ECO:0000256" key="1">
    <source>
        <dbReference type="SAM" id="MobiDB-lite"/>
    </source>
</evidence>
<comment type="caution">
    <text evidence="4">The sequence shown here is derived from an EMBL/GenBank/DDBJ whole genome shotgun (WGS) entry which is preliminary data.</text>
</comment>
<proteinExistence type="predicted"/>
<keyword evidence="2" id="KW-1133">Transmembrane helix</keyword>
<feature type="compositionally biased region" description="Basic and acidic residues" evidence="1">
    <location>
        <begin position="1"/>
        <end position="11"/>
    </location>
</feature>
<dbReference type="AlphaFoldDB" id="A0A370I128"/>
<evidence type="ECO:0000313" key="4">
    <source>
        <dbReference type="EMBL" id="RDI64453.1"/>
    </source>
</evidence>
<keyword evidence="5" id="KW-1185">Reference proteome</keyword>
<dbReference type="RefSeq" id="WP_114755757.1">
    <property type="nucleotide sequence ID" value="NZ_QQBC01000008.1"/>
</dbReference>
<evidence type="ECO:0000259" key="3">
    <source>
        <dbReference type="Pfam" id="PF26527"/>
    </source>
</evidence>
<dbReference type="InterPro" id="IPR058489">
    <property type="entry name" value="DUF8176"/>
</dbReference>
<dbReference type="EMBL" id="QQBC01000008">
    <property type="protein sequence ID" value="RDI64453.1"/>
    <property type="molecule type" value="Genomic_DNA"/>
</dbReference>
<accession>A0A370I128</accession>